<keyword evidence="2" id="KW-0560">Oxidoreductase</keyword>
<dbReference type="SUPFAM" id="SSF51735">
    <property type="entry name" value="NAD(P)-binding Rossmann-fold domains"/>
    <property type="match status" value="1"/>
</dbReference>
<dbReference type="PRINTS" id="PR00080">
    <property type="entry name" value="SDRFAMILY"/>
</dbReference>
<dbReference type="Gene3D" id="3.40.50.720">
    <property type="entry name" value="NAD(P)-binding Rossmann-like Domain"/>
    <property type="match status" value="1"/>
</dbReference>
<organism evidence="3 4">
    <name type="scientific">Paludibaculum fermentans</name>
    <dbReference type="NCBI Taxonomy" id="1473598"/>
    <lineage>
        <taxon>Bacteria</taxon>
        <taxon>Pseudomonadati</taxon>
        <taxon>Acidobacteriota</taxon>
        <taxon>Terriglobia</taxon>
        <taxon>Bryobacterales</taxon>
        <taxon>Bryobacteraceae</taxon>
        <taxon>Paludibaculum</taxon>
    </lineage>
</organism>
<name>A0A7S7SL76_PALFE</name>
<dbReference type="PANTHER" id="PTHR42760">
    <property type="entry name" value="SHORT-CHAIN DEHYDROGENASES/REDUCTASES FAMILY MEMBER"/>
    <property type="match status" value="1"/>
</dbReference>
<dbReference type="GO" id="GO:0016616">
    <property type="term" value="F:oxidoreductase activity, acting on the CH-OH group of donors, NAD or NADP as acceptor"/>
    <property type="evidence" value="ECO:0007669"/>
    <property type="project" value="TreeGrafter"/>
</dbReference>
<evidence type="ECO:0000256" key="2">
    <source>
        <dbReference type="ARBA" id="ARBA00023002"/>
    </source>
</evidence>
<dbReference type="AlphaFoldDB" id="A0A7S7SL76"/>
<dbReference type="InterPro" id="IPR036291">
    <property type="entry name" value="NAD(P)-bd_dom_sf"/>
</dbReference>
<dbReference type="InterPro" id="IPR020904">
    <property type="entry name" value="Sc_DH/Rdtase_CS"/>
</dbReference>
<comment type="similarity">
    <text evidence="1">Belongs to the short-chain dehydrogenases/reductases (SDR) family.</text>
</comment>
<dbReference type="Pfam" id="PF13561">
    <property type="entry name" value="adh_short_C2"/>
    <property type="match status" value="1"/>
</dbReference>
<dbReference type="InterPro" id="IPR002347">
    <property type="entry name" value="SDR_fam"/>
</dbReference>
<sequence length="271" mass="28110">MTTTHSNYPFPVASEEFQGKRVLVTGGTKGAGEAMVRRFLLAGARVCTAARSPLPAGQAPTLFVQADLGSADGIRALAGRVLDEWGGVDILVNCVGGSDAPNGGYSALTDEHWQTALNMNLLAAVRCDRHFLPGMIERKAGVILHVASIQHRLPLYDSTLAYAAAKGALSTYSKGLANEVGPLGVRVNMISPGFIETSGAHGMIVALAASRGTDESTARQAIMDTIGGIPIGRPAQPEEVAELAAFLASPRAASIHGSDYVIDGGTMPTTS</sequence>
<gene>
    <name evidence="3" type="ORF">IRI77_36250</name>
</gene>
<dbReference type="PANTHER" id="PTHR42760:SF133">
    <property type="entry name" value="3-OXOACYL-[ACYL-CARRIER-PROTEIN] REDUCTASE"/>
    <property type="match status" value="1"/>
</dbReference>
<dbReference type="PROSITE" id="PS00061">
    <property type="entry name" value="ADH_SHORT"/>
    <property type="match status" value="1"/>
</dbReference>
<dbReference type="NCBIfam" id="NF005095">
    <property type="entry name" value="PRK06523.1"/>
    <property type="match status" value="1"/>
</dbReference>
<dbReference type="RefSeq" id="WP_194449794.1">
    <property type="nucleotide sequence ID" value="NZ_CP063849.1"/>
</dbReference>
<dbReference type="FunFam" id="3.40.50.720:FF:000084">
    <property type="entry name" value="Short-chain dehydrogenase reductase"/>
    <property type="match status" value="1"/>
</dbReference>
<evidence type="ECO:0000256" key="1">
    <source>
        <dbReference type="ARBA" id="ARBA00006484"/>
    </source>
</evidence>
<dbReference type="KEGG" id="pfer:IRI77_36250"/>
<reference evidence="3 4" key="1">
    <citation type="submission" date="2020-10" db="EMBL/GenBank/DDBJ databases">
        <title>Complete genome sequence of Paludibaculum fermentans P105T, a facultatively anaerobic acidobacterium capable of dissimilatory Fe(III) reduction.</title>
        <authorList>
            <person name="Dedysh S.N."/>
            <person name="Beletsky A.V."/>
            <person name="Kulichevskaya I.S."/>
            <person name="Mardanov A.V."/>
            <person name="Ravin N.V."/>
        </authorList>
    </citation>
    <scope>NUCLEOTIDE SEQUENCE [LARGE SCALE GENOMIC DNA]</scope>
    <source>
        <strain evidence="3 4">P105</strain>
    </source>
</reference>
<dbReference type="Proteomes" id="UP000593892">
    <property type="component" value="Chromosome"/>
</dbReference>
<protein>
    <submittedName>
        <fullName evidence="3">SDR family oxidoreductase</fullName>
    </submittedName>
</protein>
<keyword evidence="4" id="KW-1185">Reference proteome</keyword>
<accession>A0A7S7SL76</accession>
<dbReference type="PRINTS" id="PR00081">
    <property type="entry name" value="GDHRDH"/>
</dbReference>
<proteinExistence type="inferred from homology"/>
<evidence type="ECO:0000313" key="3">
    <source>
        <dbReference type="EMBL" id="QOY88131.1"/>
    </source>
</evidence>
<dbReference type="EMBL" id="CP063849">
    <property type="protein sequence ID" value="QOY88131.1"/>
    <property type="molecule type" value="Genomic_DNA"/>
</dbReference>
<evidence type="ECO:0000313" key="4">
    <source>
        <dbReference type="Proteomes" id="UP000593892"/>
    </source>
</evidence>